<name>C8P482_9LACO</name>
<evidence type="ECO:0000313" key="2">
    <source>
        <dbReference type="Proteomes" id="UP000003675"/>
    </source>
</evidence>
<proteinExistence type="predicted"/>
<dbReference type="HOGENOM" id="CLU_176209_2_0_9"/>
<evidence type="ECO:0000313" key="1">
    <source>
        <dbReference type="EMBL" id="EEW54650.1"/>
    </source>
</evidence>
<dbReference type="eggNOG" id="ENOG50309X7">
    <property type="taxonomic scope" value="Bacteria"/>
</dbReference>
<dbReference type="STRING" id="525309.HMPREF0494_0126"/>
<evidence type="ECO:0008006" key="3">
    <source>
        <dbReference type="Google" id="ProtNLM"/>
    </source>
</evidence>
<dbReference type="InterPro" id="IPR037914">
    <property type="entry name" value="SpoVT-AbrB_sf"/>
</dbReference>
<comment type="caution">
    <text evidence="1">The sequence shown here is derived from an EMBL/GenBank/DDBJ whole genome shotgun (WGS) entry which is preliminary data.</text>
</comment>
<dbReference type="Proteomes" id="UP000003675">
    <property type="component" value="Unassembled WGS sequence"/>
</dbReference>
<dbReference type="OrthoDB" id="2303885at2"/>
<dbReference type="EMBL" id="ACLL01000006">
    <property type="protein sequence ID" value="EEW54650.1"/>
    <property type="molecule type" value="Genomic_DNA"/>
</dbReference>
<dbReference type="RefSeq" id="WP_007124798.1">
    <property type="nucleotide sequence ID" value="NZ_AZDK01000002.1"/>
</dbReference>
<dbReference type="SUPFAM" id="SSF89447">
    <property type="entry name" value="AbrB/MazE/MraZ-like"/>
    <property type="match status" value="1"/>
</dbReference>
<dbReference type="AlphaFoldDB" id="C8P482"/>
<dbReference type="Gene3D" id="2.10.260.10">
    <property type="match status" value="1"/>
</dbReference>
<organism evidence="1 2">
    <name type="scientific">Limosilactobacillus antri DSM 16041</name>
    <dbReference type="NCBI Taxonomy" id="525309"/>
    <lineage>
        <taxon>Bacteria</taxon>
        <taxon>Bacillati</taxon>
        <taxon>Bacillota</taxon>
        <taxon>Bacilli</taxon>
        <taxon>Lactobacillales</taxon>
        <taxon>Lactobacillaceae</taxon>
        <taxon>Limosilactobacillus</taxon>
    </lineage>
</organism>
<sequence length="80" mass="9022">MTVKLRKVGNSNTLTVPADIRVAGDEYTVKNVGTTIVFTPVEKHENIFASQEWQKYDYQKDIDNDPALQSVKPVGREVLD</sequence>
<accession>C8P482</accession>
<reference evidence="1 2" key="1">
    <citation type="submission" date="2009-09" db="EMBL/GenBank/DDBJ databases">
        <authorList>
            <person name="Qin X."/>
            <person name="Bachman B."/>
            <person name="Battles P."/>
            <person name="Bell A."/>
            <person name="Bess C."/>
            <person name="Bickham C."/>
            <person name="Chaboub L."/>
            <person name="Chen D."/>
            <person name="Coyle M."/>
            <person name="Deiros D.R."/>
            <person name="Dinh H."/>
            <person name="Forbes L."/>
            <person name="Fowler G."/>
            <person name="Francisco L."/>
            <person name="Fu Q."/>
            <person name="Gubbala S."/>
            <person name="Hale W."/>
            <person name="Han Y."/>
            <person name="Hemphill L."/>
            <person name="Highlander S.K."/>
            <person name="Hirani K."/>
            <person name="Hogues M."/>
            <person name="Jackson L."/>
            <person name="Jakkamsetti A."/>
            <person name="Javaid M."/>
            <person name="Jiang H."/>
            <person name="Korchina V."/>
            <person name="Kovar C."/>
            <person name="Lara F."/>
            <person name="Lee S."/>
            <person name="Mata R."/>
            <person name="Mathew T."/>
            <person name="Moen C."/>
            <person name="Morales K."/>
            <person name="Munidasa M."/>
            <person name="Nazareth L."/>
            <person name="Ngo R."/>
            <person name="Nguyen L."/>
            <person name="Okwuonu G."/>
            <person name="Ongeri F."/>
            <person name="Patil S."/>
            <person name="Petrosino J."/>
            <person name="Pham C."/>
            <person name="Pham P."/>
            <person name="Pu L.-L."/>
            <person name="Puazo M."/>
            <person name="Raj R."/>
            <person name="Reid J."/>
            <person name="Rouhana J."/>
            <person name="Saada N."/>
            <person name="Shang Y."/>
            <person name="Simmons D."/>
            <person name="Thornton R."/>
            <person name="Warren J."/>
            <person name="Weissenberger G."/>
            <person name="Zhang J."/>
            <person name="Zhang L."/>
            <person name="Zhou C."/>
            <person name="Zhu D."/>
            <person name="Muzny D."/>
            <person name="Worley K."/>
            <person name="Gibbs R."/>
        </authorList>
    </citation>
    <scope>NUCLEOTIDE SEQUENCE [LARGE SCALE GENOMIC DNA]</scope>
    <source>
        <strain evidence="1 2">DSM 16041</strain>
    </source>
</reference>
<protein>
    <recommendedName>
        <fullName evidence="3">Toxin-antitoxin system, antitoxin component, AbrB family</fullName>
    </recommendedName>
</protein>
<gene>
    <name evidence="1" type="ORF">HMPREF0494_0126</name>
</gene>